<proteinExistence type="predicted"/>
<evidence type="ECO:0000313" key="1">
    <source>
        <dbReference type="EMBL" id="RFT14791.1"/>
    </source>
</evidence>
<sequence>MGTGWGDHGYGWLPYDYVLRGLAEDFWSILKKEWLDTSAFAE</sequence>
<keyword evidence="1" id="KW-0378">Hydrolase</keyword>
<name>A0A3E2BJ78_9BACT</name>
<dbReference type="GO" id="GO:0008233">
    <property type="term" value="F:peptidase activity"/>
    <property type="evidence" value="ECO:0007669"/>
    <property type="project" value="UniProtKB-KW"/>
</dbReference>
<dbReference type="GO" id="GO:0006508">
    <property type="term" value="P:proteolysis"/>
    <property type="evidence" value="ECO:0007669"/>
    <property type="project" value="UniProtKB-KW"/>
</dbReference>
<protein>
    <submittedName>
        <fullName evidence="1">Cysteine protease</fullName>
    </submittedName>
</protein>
<dbReference type="EMBL" id="QUAH01000019">
    <property type="protein sequence ID" value="RFT14791.1"/>
    <property type="molecule type" value="Genomic_DNA"/>
</dbReference>
<reference evidence="1 2" key="1">
    <citation type="submission" date="2018-08" db="EMBL/GenBank/DDBJ databases">
        <title>Genome analysis of the thermophilic bacterium of the candidate phylum Aminicenantes from deep subsurface aquifer revealed its physiology and ecological role.</title>
        <authorList>
            <person name="Kadnikov V.V."/>
            <person name="Mardanov A.V."/>
            <person name="Beletsky A.V."/>
            <person name="Karnachuk O.V."/>
            <person name="Ravin N.V."/>
        </authorList>
    </citation>
    <scope>NUCLEOTIDE SEQUENCE [LARGE SCALE GENOMIC DNA]</scope>
    <source>
        <strain evidence="1">BY38</strain>
    </source>
</reference>
<accession>A0A3E2BJ78</accession>
<dbReference type="AlphaFoldDB" id="A0A3E2BJ78"/>
<organism evidence="1 2">
    <name type="scientific">Candidatus Saccharicenans subterraneus</name>
    <dbReference type="NCBI Taxonomy" id="2508984"/>
    <lineage>
        <taxon>Bacteria</taxon>
        <taxon>Candidatus Aminicenantota</taxon>
        <taxon>Candidatus Aminicenantia</taxon>
        <taxon>Candidatus Aminicenantales</taxon>
        <taxon>Candidatus Saccharicenantaceae</taxon>
        <taxon>Candidatus Saccharicenans</taxon>
    </lineage>
</organism>
<gene>
    <name evidence="1" type="ORF">OP8BY_2368</name>
</gene>
<comment type="caution">
    <text evidence="1">The sequence shown here is derived from an EMBL/GenBank/DDBJ whole genome shotgun (WGS) entry which is preliminary data.</text>
</comment>
<dbReference type="Gene3D" id="3.90.70.10">
    <property type="entry name" value="Cysteine proteinases"/>
    <property type="match status" value="1"/>
</dbReference>
<evidence type="ECO:0000313" key="2">
    <source>
        <dbReference type="Proteomes" id="UP000257323"/>
    </source>
</evidence>
<dbReference type="Proteomes" id="UP000257323">
    <property type="component" value="Unassembled WGS sequence"/>
</dbReference>
<keyword evidence="1" id="KW-0645">Protease</keyword>